<dbReference type="GO" id="GO:0016787">
    <property type="term" value="F:hydrolase activity"/>
    <property type="evidence" value="ECO:0007669"/>
    <property type="project" value="UniProtKB-KW"/>
</dbReference>
<evidence type="ECO:0000313" key="4">
    <source>
        <dbReference type="EMBL" id="SEW20689.1"/>
    </source>
</evidence>
<dbReference type="FunFam" id="3.90.79.10:FF:000024">
    <property type="entry name" value="ADP-ribose pyrophosphatase"/>
    <property type="match status" value="1"/>
</dbReference>
<dbReference type="STRING" id="99656.SAMN05421659_106216"/>
<keyword evidence="5" id="KW-1185">Reference proteome</keyword>
<feature type="domain" description="Nudix hydrolase" evidence="3">
    <location>
        <begin position="38"/>
        <end position="168"/>
    </location>
</feature>
<gene>
    <name evidence="4" type="ORF">SAMN05421659_106216</name>
</gene>
<dbReference type="Pfam" id="PF00293">
    <property type="entry name" value="NUDIX"/>
    <property type="match status" value="1"/>
</dbReference>
<dbReference type="InterPro" id="IPR015797">
    <property type="entry name" value="NUDIX_hydrolase-like_dom_sf"/>
</dbReference>
<dbReference type="GO" id="GO:0006753">
    <property type="term" value="P:nucleoside phosphate metabolic process"/>
    <property type="evidence" value="ECO:0007669"/>
    <property type="project" value="TreeGrafter"/>
</dbReference>
<dbReference type="InterPro" id="IPR020084">
    <property type="entry name" value="NUDIX_hydrolase_CS"/>
</dbReference>
<dbReference type="PROSITE" id="PS00893">
    <property type="entry name" value="NUDIX_BOX"/>
    <property type="match status" value="1"/>
</dbReference>
<evidence type="ECO:0000313" key="5">
    <source>
        <dbReference type="Proteomes" id="UP000199701"/>
    </source>
</evidence>
<reference evidence="4 5" key="1">
    <citation type="submission" date="2016-10" db="EMBL/GenBank/DDBJ databases">
        <authorList>
            <person name="de Groot N.N."/>
        </authorList>
    </citation>
    <scope>NUCLEOTIDE SEQUENCE [LARGE SCALE GENOMIC DNA]</scope>
    <source>
        <strain evidence="4 5">DSM 9179</strain>
    </source>
</reference>
<dbReference type="PANTHER" id="PTHR11839:SF18">
    <property type="entry name" value="NUDIX HYDROLASE DOMAIN-CONTAINING PROTEIN"/>
    <property type="match status" value="1"/>
</dbReference>
<name>A0A1I0Q1L9_9FIRM</name>
<evidence type="ECO:0000256" key="2">
    <source>
        <dbReference type="ARBA" id="ARBA00022801"/>
    </source>
</evidence>
<protein>
    <submittedName>
        <fullName evidence="4">ADP-ribose pyrophosphatase</fullName>
    </submittedName>
</protein>
<dbReference type="GO" id="GO:0019693">
    <property type="term" value="P:ribose phosphate metabolic process"/>
    <property type="evidence" value="ECO:0007669"/>
    <property type="project" value="TreeGrafter"/>
</dbReference>
<dbReference type="PANTHER" id="PTHR11839">
    <property type="entry name" value="UDP/ADP-SUGAR PYROPHOSPHATASE"/>
    <property type="match status" value="1"/>
</dbReference>
<dbReference type="InterPro" id="IPR000086">
    <property type="entry name" value="NUDIX_hydrolase_dom"/>
</dbReference>
<dbReference type="Proteomes" id="UP000199701">
    <property type="component" value="Unassembled WGS sequence"/>
</dbReference>
<sequence>MQRIKRIKRELKYSGTMIDMYTDTISVPNGNVVQWDFIKHPGAAAVVPITDDGKIVMVRQYRNALDRETLEIPAGGLDSQEEPTIDAAARELEEETGYISHNLELLITVATTVAFCNEKIDIYVARKLIQSKQNLDEDEYVEVEEYSVDELADMIYAGKINDSKTIAAIMAYKNKFVNIK</sequence>
<evidence type="ECO:0000259" key="3">
    <source>
        <dbReference type="PROSITE" id="PS51462"/>
    </source>
</evidence>
<organism evidence="4 5">
    <name type="scientific">[Clostridium] fimetarium</name>
    <dbReference type="NCBI Taxonomy" id="99656"/>
    <lineage>
        <taxon>Bacteria</taxon>
        <taxon>Bacillati</taxon>
        <taxon>Bacillota</taxon>
        <taxon>Clostridia</taxon>
        <taxon>Lachnospirales</taxon>
        <taxon>Lachnospiraceae</taxon>
    </lineage>
</organism>
<dbReference type="EMBL" id="FOJI01000006">
    <property type="protein sequence ID" value="SEW20689.1"/>
    <property type="molecule type" value="Genomic_DNA"/>
</dbReference>
<comment type="cofactor">
    <cofactor evidence="1">
        <name>Mg(2+)</name>
        <dbReference type="ChEBI" id="CHEBI:18420"/>
    </cofactor>
</comment>
<dbReference type="AlphaFoldDB" id="A0A1I0Q1L9"/>
<dbReference type="SUPFAM" id="SSF55811">
    <property type="entry name" value="Nudix"/>
    <property type="match status" value="1"/>
</dbReference>
<proteinExistence type="predicted"/>
<dbReference type="CDD" id="cd03424">
    <property type="entry name" value="NUDIX_ADPRase_Nudt5_UGPPase_Nudt14"/>
    <property type="match status" value="1"/>
</dbReference>
<keyword evidence="2" id="KW-0378">Hydrolase</keyword>
<accession>A0A1I0Q1L9</accession>
<dbReference type="Gene3D" id="3.90.79.10">
    <property type="entry name" value="Nucleoside Triphosphate Pyrophosphohydrolase"/>
    <property type="match status" value="1"/>
</dbReference>
<evidence type="ECO:0000256" key="1">
    <source>
        <dbReference type="ARBA" id="ARBA00001946"/>
    </source>
</evidence>
<dbReference type="PROSITE" id="PS51462">
    <property type="entry name" value="NUDIX"/>
    <property type="match status" value="1"/>
</dbReference>